<gene>
    <name evidence="1" type="ORF">OKA05_02615</name>
</gene>
<evidence type="ECO:0008006" key="3">
    <source>
        <dbReference type="Google" id="ProtNLM"/>
    </source>
</evidence>
<name>A0ABT3GCT8_9BACT</name>
<reference evidence="1 2" key="1">
    <citation type="submission" date="2022-10" db="EMBL/GenBank/DDBJ databases">
        <title>Luteolibacter arcticus strain CCTCC AB 2014275, whole genome shotgun sequencing project.</title>
        <authorList>
            <person name="Zhao G."/>
            <person name="Shen L."/>
        </authorList>
    </citation>
    <scope>NUCLEOTIDE SEQUENCE [LARGE SCALE GENOMIC DNA]</scope>
    <source>
        <strain evidence="1 2">CCTCC AB 2014275</strain>
    </source>
</reference>
<protein>
    <recommendedName>
        <fullName evidence="3">DUF4034 domain-containing protein</fullName>
    </recommendedName>
</protein>
<evidence type="ECO:0000313" key="2">
    <source>
        <dbReference type="Proteomes" id="UP001320876"/>
    </source>
</evidence>
<dbReference type="RefSeq" id="WP_264485536.1">
    <property type="nucleotide sequence ID" value="NZ_JAPDDT010000001.1"/>
</dbReference>
<organism evidence="1 2">
    <name type="scientific">Luteolibacter arcticus</name>
    <dbReference type="NCBI Taxonomy" id="1581411"/>
    <lineage>
        <taxon>Bacteria</taxon>
        <taxon>Pseudomonadati</taxon>
        <taxon>Verrucomicrobiota</taxon>
        <taxon>Verrucomicrobiia</taxon>
        <taxon>Verrucomicrobiales</taxon>
        <taxon>Verrucomicrobiaceae</taxon>
        <taxon>Luteolibacter</taxon>
    </lineage>
</organism>
<accession>A0ABT3GCT8</accession>
<evidence type="ECO:0000313" key="1">
    <source>
        <dbReference type="EMBL" id="MCW1921427.1"/>
    </source>
</evidence>
<dbReference type="Proteomes" id="UP001320876">
    <property type="component" value="Unassembled WGS sequence"/>
</dbReference>
<proteinExistence type="predicted"/>
<keyword evidence="2" id="KW-1185">Reference proteome</keyword>
<dbReference type="EMBL" id="JAPDDT010000001">
    <property type="protein sequence ID" value="MCW1921427.1"/>
    <property type="molecule type" value="Genomic_DNA"/>
</dbReference>
<sequence length="462" mass="50530">MESLIAAPPGELYGRLALWLIDASETDLAAFWNHHRKKTPEIGLSNSWVRRLQPELLQASEIRELILIHWTRLNPHGALESAKGSPHESGVWRAWAVCDPDQAFAAALVAGEYAVDEVVAGLGRFQSEWLRKHFDELPESARRSALAGIEEGAGGADPLATLEFLRKHQGKFNREVFDTLVRKDPLAAYEWIEKHGRSIRGDLPGESLDVLDHFIRTASEQHPAVIGRLAATAPPGALKRKLEDELFKQLLRSDPEAAIQEATAAKAPKSAARQLAWAGQTLVETDPERAFELAGKLFAICPDSFTQGIELRHGDHSITTAGEPNGVNEFSMALVAKDPARVMELALAGNGNGPGSQTFSQLSNQWSSADIEGFSDWVALQSDVSIRDAASVRILHRHQDAGRFSDAIRWAAGIQGPQRVSYLGSVLLHWNAADGDAAARWLDQSGLPPEEADQLRKKLAPP</sequence>
<comment type="caution">
    <text evidence="1">The sequence shown here is derived from an EMBL/GenBank/DDBJ whole genome shotgun (WGS) entry which is preliminary data.</text>
</comment>